<feature type="compositionally biased region" description="Polar residues" evidence="1">
    <location>
        <begin position="92"/>
        <end position="110"/>
    </location>
</feature>
<name>A0ABR3ME45_9TELE</name>
<keyword evidence="3" id="KW-1185">Reference proteome</keyword>
<organism evidence="2 3">
    <name type="scientific">Cirrhinus molitorella</name>
    <name type="common">mud carp</name>
    <dbReference type="NCBI Taxonomy" id="172907"/>
    <lineage>
        <taxon>Eukaryota</taxon>
        <taxon>Metazoa</taxon>
        <taxon>Chordata</taxon>
        <taxon>Craniata</taxon>
        <taxon>Vertebrata</taxon>
        <taxon>Euteleostomi</taxon>
        <taxon>Actinopterygii</taxon>
        <taxon>Neopterygii</taxon>
        <taxon>Teleostei</taxon>
        <taxon>Ostariophysi</taxon>
        <taxon>Cypriniformes</taxon>
        <taxon>Cyprinidae</taxon>
        <taxon>Labeoninae</taxon>
        <taxon>Labeonini</taxon>
        <taxon>Cirrhinus</taxon>
    </lineage>
</organism>
<gene>
    <name evidence="2" type="ORF">QQF64_005315</name>
</gene>
<accession>A0ABR3ME45</accession>
<evidence type="ECO:0000313" key="3">
    <source>
        <dbReference type="Proteomes" id="UP001558613"/>
    </source>
</evidence>
<protein>
    <submittedName>
        <fullName evidence="2">Uncharacterized protein</fullName>
    </submittedName>
</protein>
<evidence type="ECO:0000256" key="1">
    <source>
        <dbReference type="SAM" id="MobiDB-lite"/>
    </source>
</evidence>
<proteinExistence type="predicted"/>
<comment type="caution">
    <text evidence="2">The sequence shown here is derived from an EMBL/GenBank/DDBJ whole genome shotgun (WGS) entry which is preliminary data.</text>
</comment>
<evidence type="ECO:0000313" key="2">
    <source>
        <dbReference type="EMBL" id="KAL1262576.1"/>
    </source>
</evidence>
<sequence length="110" mass="11847">MTVVDLSHAKRVTLNIVCFFALWKGDGVLDSCPVSLSLALGLFLSVCMHSHPSCAKISIQEETRGLPHHQRAARGEKEPALSEMGPGPEPLQPTTAASTISNLSLVRQTR</sequence>
<feature type="non-terminal residue" evidence="2">
    <location>
        <position position="110"/>
    </location>
</feature>
<dbReference type="EMBL" id="JAYMGO010000013">
    <property type="protein sequence ID" value="KAL1262576.1"/>
    <property type="molecule type" value="Genomic_DNA"/>
</dbReference>
<reference evidence="2 3" key="1">
    <citation type="submission" date="2023-09" db="EMBL/GenBank/DDBJ databases">
        <authorList>
            <person name="Wang M."/>
        </authorList>
    </citation>
    <scope>NUCLEOTIDE SEQUENCE [LARGE SCALE GENOMIC DNA]</scope>
    <source>
        <strain evidence="2">GT-2023</strain>
        <tissue evidence="2">Liver</tissue>
    </source>
</reference>
<feature type="region of interest" description="Disordered" evidence="1">
    <location>
        <begin position="65"/>
        <end position="110"/>
    </location>
</feature>
<dbReference type="Proteomes" id="UP001558613">
    <property type="component" value="Unassembled WGS sequence"/>
</dbReference>